<dbReference type="AlphaFoldDB" id="A0A9D0ZV04"/>
<evidence type="ECO:0000313" key="1">
    <source>
        <dbReference type="EMBL" id="HIQ96299.1"/>
    </source>
</evidence>
<reference evidence="1" key="1">
    <citation type="submission" date="2020-10" db="EMBL/GenBank/DDBJ databases">
        <authorList>
            <person name="Gilroy R."/>
        </authorList>
    </citation>
    <scope>NUCLEOTIDE SEQUENCE</scope>
    <source>
        <strain evidence="1">ChiSjej3B21-11622</strain>
    </source>
</reference>
<reference evidence="1" key="2">
    <citation type="journal article" date="2021" name="PeerJ">
        <title>Extensive microbial diversity within the chicken gut microbiome revealed by metagenomics and culture.</title>
        <authorList>
            <person name="Gilroy R."/>
            <person name="Ravi A."/>
            <person name="Getino M."/>
            <person name="Pursley I."/>
            <person name="Horton D.L."/>
            <person name="Alikhan N.F."/>
            <person name="Baker D."/>
            <person name="Gharbi K."/>
            <person name="Hall N."/>
            <person name="Watson M."/>
            <person name="Adriaenssens E.M."/>
            <person name="Foster-Nyarko E."/>
            <person name="Jarju S."/>
            <person name="Secka A."/>
            <person name="Antonio M."/>
            <person name="Oren A."/>
            <person name="Chaudhuri R.R."/>
            <person name="La Ragione R."/>
            <person name="Hildebrand F."/>
            <person name="Pallen M.J."/>
        </authorList>
    </citation>
    <scope>NUCLEOTIDE SEQUENCE</scope>
    <source>
        <strain evidence="1">ChiSjej3B21-11622</strain>
    </source>
</reference>
<gene>
    <name evidence="1" type="ORF">IAB26_07025</name>
</gene>
<accession>A0A9D0ZV04</accession>
<name>A0A9D0ZV04_9FIRM</name>
<protein>
    <submittedName>
        <fullName evidence="1">Uncharacterized protein</fullName>
    </submittedName>
</protein>
<evidence type="ECO:0000313" key="2">
    <source>
        <dbReference type="Proteomes" id="UP000886886"/>
    </source>
</evidence>
<dbReference type="EMBL" id="DVFT01000102">
    <property type="protein sequence ID" value="HIQ96299.1"/>
    <property type="molecule type" value="Genomic_DNA"/>
</dbReference>
<comment type="caution">
    <text evidence="1">The sequence shown here is derived from an EMBL/GenBank/DDBJ whole genome shotgun (WGS) entry which is preliminary data.</text>
</comment>
<dbReference type="Proteomes" id="UP000886886">
    <property type="component" value="Unassembled WGS sequence"/>
</dbReference>
<sequence length="130" mass="14877">MEIYERDYGCEEREDDQKDIVLVRLRSENGQEHVVEAEDAALYRQEIMEGTEVFLVDGKLRRALGNDWVEQCNRGMDVPGFIKLMDRLRNGETAVCPFCGGVVSMTASEDGKDIFSCHSCDMYFMTDCRS</sequence>
<proteinExistence type="predicted"/>
<organism evidence="1 2">
    <name type="scientific">Candidatus Limivivens merdigallinarum</name>
    <dbReference type="NCBI Taxonomy" id="2840859"/>
    <lineage>
        <taxon>Bacteria</taxon>
        <taxon>Bacillati</taxon>
        <taxon>Bacillota</taxon>
        <taxon>Clostridia</taxon>
        <taxon>Lachnospirales</taxon>
        <taxon>Lachnospiraceae</taxon>
        <taxon>Lachnospiraceae incertae sedis</taxon>
        <taxon>Candidatus Limivivens</taxon>
    </lineage>
</organism>